<dbReference type="EMBL" id="BQXS01012324">
    <property type="protein sequence ID" value="GKT21549.1"/>
    <property type="molecule type" value="Genomic_DNA"/>
</dbReference>
<evidence type="ECO:0000313" key="8">
    <source>
        <dbReference type="EMBL" id="GKT21549.1"/>
    </source>
</evidence>
<evidence type="ECO:0000256" key="4">
    <source>
        <dbReference type="ARBA" id="ARBA00022552"/>
    </source>
</evidence>
<evidence type="ECO:0000256" key="3">
    <source>
        <dbReference type="ARBA" id="ARBA00022517"/>
    </source>
</evidence>
<dbReference type="InterPro" id="IPR022309">
    <property type="entry name" value="Ribosomal_Se8/biogenesis_NSA2"/>
</dbReference>
<keyword evidence="3 6" id="KW-0690">Ribosome biogenesis</keyword>
<evidence type="ECO:0000256" key="6">
    <source>
        <dbReference type="RuleBase" id="RU367114"/>
    </source>
</evidence>
<keyword evidence="5 6" id="KW-0539">Nucleus</keyword>
<comment type="subcellular location">
    <subcellularLocation>
        <location evidence="1 6">Nucleus</location>
        <location evidence="1 6">Nucleolus</location>
    </subcellularLocation>
</comment>
<keyword evidence="6" id="KW-0687">Ribonucleoprotein</keyword>
<evidence type="ECO:0000313" key="9">
    <source>
        <dbReference type="Proteomes" id="UP001057375"/>
    </source>
</evidence>
<evidence type="ECO:0000313" key="7">
    <source>
        <dbReference type="EMBL" id="GKT21547.1"/>
    </source>
</evidence>
<proteinExistence type="inferred from homology"/>
<name>A0ABQ5JXP3_9EUKA</name>
<reference evidence="7" key="1">
    <citation type="submission" date="2022-03" db="EMBL/GenBank/DDBJ databases">
        <title>Draft genome sequence of Aduncisulcus paluster, a free-living microaerophilic Fornicata.</title>
        <authorList>
            <person name="Yuyama I."/>
            <person name="Kume K."/>
            <person name="Tamura T."/>
            <person name="Inagaki Y."/>
            <person name="Hashimoto T."/>
        </authorList>
    </citation>
    <scope>NUCLEOTIDE SEQUENCE</scope>
    <source>
        <strain evidence="7">NY0171</strain>
    </source>
</reference>
<evidence type="ECO:0000256" key="5">
    <source>
        <dbReference type="ARBA" id="ARBA00023242"/>
    </source>
</evidence>
<dbReference type="CDD" id="cd11381">
    <property type="entry name" value="NSA2"/>
    <property type="match status" value="1"/>
</dbReference>
<evidence type="ECO:0000256" key="2">
    <source>
        <dbReference type="ARBA" id="ARBA00005424"/>
    </source>
</evidence>
<dbReference type="PANTHER" id="PTHR12642">
    <property type="entry name" value="RIBOSOME BIOGENESIS PROTEIN NSA2 HOMOLOG"/>
    <property type="match status" value="1"/>
</dbReference>
<keyword evidence="4 6" id="KW-0698">rRNA processing</keyword>
<organism evidence="7 9">
    <name type="scientific">Aduncisulcus paluster</name>
    <dbReference type="NCBI Taxonomy" id="2918883"/>
    <lineage>
        <taxon>Eukaryota</taxon>
        <taxon>Metamonada</taxon>
        <taxon>Carpediemonas-like organisms</taxon>
        <taxon>Aduncisulcus</taxon>
    </lineage>
</organism>
<evidence type="ECO:0000256" key="1">
    <source>
        <dbReference type="ARBA" id="ARBA00004604"/>
    </source>
</evidence>
<dbReference type="Gene3D" id="2.40.10.310">
    <property type="match status" value="1"/>
</dbReference>
<sequence>MPQNEYVERHQKIHGYRYDHFEKKRKKLARAVHEQSKFSQKSFGIRAKLHNRKRRVEKIEMKKAINRLQEREAKGKKMPEAVPEGAIPAYLMDREGQSRSKVLSNMMKQKKKERTGKWHVPIQKVKPITQQEMFQIIRTGKRKKKQWKRMVTQPCFVGPGFVRKPPKYERFIRPAALRFKKAHVTHPELKTTFCLDIIKVVKNPSSQLFTTLGVLSKGSIIEVNVADLGLVTQSGKVVWGKYAQIMNNPDRDGCVNALLLV</sequence>
<gene>
    <name evidence="8" type="ORF">ADUPG1_011936</name>
    <name evidence="7" type="ORF">ADUPG1_011937</name>
</gene>
<comment type="similarity">
    <text evidence="2 6">Belongs to the eukaryotic ribosomal protein eS8 family. Ribosome biogenesis protein NSA2 subfamily.</text>
</comment>
<dbReference type="EMBL" id="BQXS01012324">
    <property type="protein sequence ID" value="GKT21547.1"/>
    <property type="molecule type" value="Genomic_DNA"/>
</dbReference>
<dbReference type="Proteomes" id="UP001057375">
    <property type="component" value="Unassembled WGS sequence"/>
</dbReference>
<comment type="subunit">
    <text evidence="6">Component of the pre-66S ribosomal particle.</text>
</comment>
<dbReference type="Pfam" id="PF01201">
    <property type="entry name" value="Ribosomal_S8e"/>
    <property type="match status" value="1"/>
</dbReference>
<comment type="function">
    <text evidence="6">Involved in the biogenesis of the 60S ribosomal subunit. May play a part in the quality control of pre-60S particles.</text>
</comment>
<protein>
    <recommendedName>
        <fullName evidence="6">Ribosome biogenesis protein NSA2 homolog</fullName>
    </recommendedName>
</protein>
<comment type="caution">
    <text evidence="7">The sequence shown here is derived from an EMBL/GenBank/DDBJ whole genome shotgun (WGS) entry which is preliminary data.</text>
</comment>
<accession>A0ABQ5JXP3</accession>
<dbReference type="InterPro" id="IPR039411">
    <property type="entry name" value="NSA2_fam"/>
</dbReference>
<keyword evidence="9" id="KW-1185">Reference proteome</keyword>